<dbReference type="Pfam" id="PF14724">
    <property type="entry name" value="mit_SMPDase"/>
    <property type="match status" value="1"/>
</dbReference>
<dbReference type="RefSeq" id="XP_018025698.1">
    <property type="nucleotide sequence ID" value="XM_018170209.1"/>
</dbReference>
<sequence length="162" mass="17628">MTSSSPLPTLAQVCQGPLAWRVQSATRLLQECSSKEAGAALRTLVQSVFGAGGPAEPGMLGWGLQHFTKSQHPAEFQLLCDFLSARGPLVSMALRHAHDTFMIFEFPVTALPTVSGLSGMLLNLRVEWEPLPSACHNLLQSHSHKVQNKKQKLEDRGCQVAQ</sequence>
<organism evidence="1 2">
    <name type="scientific">Hyalella azteca</name>
    <name type="common">Amphipod</name>
    <dbReference type="NCBI Taxonomy" id="294128"/>
    <lineage>
        <taxon>Eukaryota</taxon>
        <taxon>Metazoa</taxon>
        <taxon>Ecdysozoa</taxon>
        <taxon>Arthropoda</taxon>
        <taxon>Crustacea</taxon>
        <taxon>Multicrustacea</taxon>
        <taxon>Malacostraca</taxon>
        <taxon>Eumalacostraca</taxon>
        <taxon>Peracarida</taxon>
        <taxon>Amphipoda</taxon>
        <taxon>Senticaudata</taxon>
        <taxon>Talitrida</taxon>
        <taxon>Talitroidea</taxon>
        <taxon>Hyalellidae</taxon>
        <taxon>Hyalella</taxon>
    </lineage>
</organism>
<evidence type="ECO:0000313" key="1">
    <source>
        <dbReference type="Proteomes" id="UP000694843"/>
    </source>
</evidence>
<evidence type="ECO:0000313" key="2">
    <source>
        <dbReference type="RefSeq" id="XP_018025698.1"/>
    </source>
</evidence>
<dbReference type="AlphaFoldDB" id="A0A8B7PHQ8"/>
<gene>
    <name evidence="2" type="primary">LOC108681203</name>
</gene>
<keyword evidence="1" id="KW-1185">Reference proteome</keyword>
<name>A0A8B7PHQ8_HYAAZ</name>
<proteinExistence type="predicted"/>
<feature type="non-terminal residue" evidence="2">
    <location>
        <position position="162"/>
    </location>
</feature>
<dbReference type="Proteomes" id="UP000694843">
    <property type="component" value="Unplaced"/>
</dbReference>
<dbReference type="KEGG" id="hazt:108681203"/>
<accession>A0A8B7PHQ8</accession>
<dbReference type="GeneID" id="108681203"/>
<protein>
    <submittedName>
        <fullName evidence="2">Sphingomyelin phosphodiesterase 4-like</fullName>
    </submittedName>
</protein>
<reference evidence="2" key="1">
    <citation type="submission" date="2025-08" db="UniProtKB">
        <authorList>
            <consortium name="RefSeq"/>
        </authorList>
    </citation>
    <scope>IDENTIFICATION</scope>
    <source>
        <tissue evidence="2">Whole organism</tissue>
    </source>
</reference>
<dbReference type="InterPro" id="IPR024129">
    <property type="entry name" value="Sphingomy_SMPD4"/>
</dbReference>
<dbReference type="GO" id="GO:0050290">
    <property type="term" value="F:sphingomyelin phosphodiesterase D activity"/>
    <property type="evidence" value="ECO:0007669"/>
    <property type="project" value="InterPro"/>
</dbReference>